<dbReference type="CDD" id="cd04301">
    <property type="entry name" value="NAT_SF"/>
    <property type="match status" value="1"/>
</dbReference>
<dbReference type="InterPro" id="IPR050680">
    <property type="entry name" value="YpeA/RimI_acetyltransf"/>
</dbReference>
<dbReference type="Proteomes" id="UP000609346">
    <property type="component" value="Unassembled WGS sequence"/>
</dbReference>
<proteinExistence type="predicted"/>
<keyword evidence="1" id="KW-0808">Transferase</keyword>
<protein>
    <submittedName>
        <fullName evidence="4">GNAT family N-acetyltransferase</fullName>
    </submittedName>
</protein>
<dbReference type="PANTHER" id="PTHR43420">
    <property type="entry name" value="ACETYLTRANSFERASE"/>
    <property type="match status" value="1"/>
</dbReference>
<sequence>MQEWSYHVTDQWDEERWNAAELIYEEAFPLDGKKTRTIVKGMFAKRMCQLHTLEQDGKMVGMAISGVDASASALILDYLAVRANDRGTGIGRLLLDRIKEWAREQQGCRGLIVEVAEATADNEQRIRFWQSNGFELTDYVHHYIWVPEPYRAMAFSYDSSDKLPDDGKQLFKSITRFHEKAYRGMKE</sequence>
<feature type="domain" description="N-acetyltransferase" evidence="3">
    <location>
        <begin position="7"/>
        <end position="158"/>
    </location>
</feature>
<gene>
    <name evidence="4" type="ORF">H8B09_11405</name>
</gene>
<name>A0ABR8MTS4_9BACL</name>
<evidence type="ECO:0000313" key="4">
    <source>
        <dbReference type="EMBL" id="MBD3919362.1"/>
    </source>
</evidence>
<dbReference type="PROSITE" id="PS51186">
    <property type="entry name" value="GNAT"/>
    <property type="match status" value="1"/>
</dbReference>
<keyword evidence="2" id="KW-0012">Acyltransferase</keyword>
<dbReference type="InterPro" id="IPR000182">
    <property type="entry name" value="GNAT_dom"/>
</dbReference>
<accession>A0ABR8MTS4</accession>
<reference evidence="4 5" key="1">
    <citation type="submission" date="2020-09" db="EMBL/GenBank/DDBJ databases">
        <title>Paenibacillus sp. strain PR3 16S rRNA gene Genome sequencing and assembly.</title>
        <authorList>
            <person name="Kim J."/>
        </authorList>
    </citation>
    <scope>NUCLEOTIDE SEQUENCE [LARGE SCALE GENOMIC DNA]</scope>
    <source>
        <strain evidence="4 5">PR3</strain>
    </source>
</reference>
<keyword evidence="5" id="KW-1185">Reference proteome</keyword>
<evidence type="ECO:0000313" key="5">
    <source>
        <dbReference type="Proteomes" id="UP000609346"/>
    </source>
</evidence>
<evidence type="ECO:0000256" key="1">
    <source>
        <dbReference type="ARBA" id="ARBA00022679"/>
    </source>
</evidence>
<dbReference type="SUPFAM" id="SSF55729">
    <property type="entry name" value="Acyl-CoA N-acyltransferases (Nat)"/>
    <property type="match status" value="1"/>
</dbReference>
<dbReference type="RefSeq" id="WP_191203614.1">
    <property type="nucleotide sequence ID" value="NZ_JACXZA010000002.1"/>
</dbReference>
<comment type="caution">
    <text evidence="4">The sequence shown here is derived from an EMBL/GenBank/DDBJ whole genome shotgun (WGS) entry which is preliminary data.</text>
</comment>
<evidence type="ECO:0000256" key="2">
    <source>
        <dbReference type="ARBA" id="ARBA00023315"/>
    </source>
</evidence>
<dbReference type="InterPro" id="IPR016181">
    <property type="entry name" value="Acyl_CoA_acyltransferase"/>
</dbReference>
<dbReference type="EMBL" id="JACXZA010000002">
    <property type="protein sequence ID" value="MBD3919362.1"/>
    <property type="molecule type" value="Genomic_DNA"/>
</dbReference>
<organism evidence="4 5">
    <name type="scientific">Paenibacillus terricola</name>
    <dbReference type="NCBI Taxonomy" id="2763503"/>
    <lineage>
        <taxon>Bacteria</taxon>
        <taxon>Bacillati</taxon>
        <taxon>Bacillota</taxon>
        <taxon>Bacilli</taxon>
        <taxon>Bacillales</taxon>
        <taxon>Paenibacillaceae</taxon>
        <taxon>Paenibacillus</taxon>
    </lineage>
</organism>
<evidence type="ECO:0000259" key="3">
    <source>
        <dbReference type="PROSITE" id="PS51186"/>
    </source>
</evidence>
<dbReference type="Gene3D" id="3.40.630.30">
    <property type="match status" value="1"/>
</dbReference>
<dbReference type="Pfam" id="PF00583">
    <property type="entry name" value="Acetyltransf_1"/>
    <property type="match status" value="1"/>
</dbReference>